<evidence type="ECO:0000259" key="8">
    <source>
        <dbReference type="Pfam" id="PF13086"/>
    </source>
</evidence>
<organism evidence="10 11">
    <name type="scientific">Saccharopolyspora dendranthemae</name>
    <dbReference type="NCBI Taxonomy" id="1181886"/>
    <lineage>
        <taxon>Bacteria</taxon>
        <taxon>Bacillati</taxon>
        <taxon>Actinomycetota</taxon>
        <taxon>Actinomycetes</taxon>
        <taxon>Pseudonocardiales</taxon>
        <taxon>Pseudonocardiaceae</taxon>
        <taxon>Saccharopolyspora</taxon>
    </lineage>
</organism>
<evidence type="ECO:0000256" key="5">
    <source>
        <dbReference type="ARBA" id="ARBA00022840"/>
    </source>
</evidence>
<dbReference type="PANTHER" id="PTHR43788:SF8">
    <property type="entry name" value="DNA-BINDING PROTEIN SMUBP-2"/>
    <property type="match status" value="1"/>
</dbReference>
<reference evidence="10 11" key="1">
    <citation type="submission" date="2019-06" db="EMBL/GenBank/DDBJ databases">
        <title>Sequencing the genomes of 1000 actinobacteria strains.</title>
        <authorList>
            <person name="Klenk H.-P."/>
        </authorList>
    </citation>
    <scope>NUCLEOTIDE SEQUENCE [LARGE SCALE GENOMIC DNA]</scope>
    <source>
        <strain evidence="10 11">DSM 46699</strain>
    </source>
</reference>
<dbReference type="PANTHER" id="PTHR43788">
    <property type="entry name" value="DNA2/NAM7 HELICASE FAMILY MEMBER"/>
    <property type="match status" value="1"/>
</dbReference>
<gene>
    <name evidence="10" type="ORF">FHU35_11225</name>
</gene>
<keyword evidence="4" id="KW-0347">Helicase</keyword>
<evidence type="ECO:0000256" key="6">
    <source>
        <dbReference type="SAM" id="Coils"/>
    </source>
</evidence>
<dbReference type="GO" id="GO:0016787">
    <property type="term" value="F:hydrolase activity"/>
    <property type="evidence" value="ECO:0007669"/>
    <property type="project" value="UniProtKB-KW"/>
</dbReference>
<dbReference type="InterPro" id="IPR047187">
    <property type="entry name" value="SF1_C_Upf1"/>
</dbReference>
<dbReference type="AlphaFoldDB" id="A0A561V7N3"/>
<feature type="region of interest" description="Disordered" evidence="7">
    <location>
        <begin position="155"/>
        <end position="181"/>
    </location>
</feature>
<evidence type="ECO:0000256" key="1">
    <source>
        <dbReference type="ARBA" id="ARBA00007913"/>
    </source>
</evidence>
<name>A0A561V7N3_9PSEU</name>
<comment type="caution">
    <text evidence="10">The sequence shown here is derived from an EMBL/GenBank/DDBJ whole genome shotgun (WGS) entry which is preliminary data.</text>
</comment>
<proteinExistence type="inferred from homology"/>
<evidence type="ECO:0000256" key="2">
    <source>
        <dbReference type="ARBA" id="ARBA00022741"/>
    </source>
</evidence>
<dbReference type="Proteomes" id="UP000316184">
    <property type="component" value="Unassembled WGS sequence"/>
</dbReference>
<keyword evidence="11" id="KW-1185">Reference proteome</keyword>
<dbReference type="SUPFAM" id="SSF52540">
    <property type="entry name" value="P-loop containing nucleoside triphosphate hydrolases"/>
    <property type="match status" value="1"/>
</dbReference>
<evidence type="ECO:0000256" key="4">
    <source>
        <dbReference type="ARBA" id="ARBA00022806"/>
    </source>
</evidence>
<dbReference type="Pfam" id="PF13087">
    <property type="entry name" value="AAA_12"/>
    <property type="match status" value="1"/>
</dbReference>
<keyword evidence="5" id="KW-0067">ATP-binding</keyword>
<sequence>MSDNRSANIVRFWRSIEMLSPQDVPKTKPYRRGAHEQIFDLDAGELAPWESGHPLLDDPIPPRYTWQFTVYGGLYSRSAVAEALVEAFGQDTREERPSDGRTALFALTIDADGCLIENGATLSACAWTLGKLTSSRLDPNTLDGFDEEERAFAEAMDKLVPPERRSSTDEEHDGKTTSGPFDRVVRAFGDRLKSAGIDAWSAGAEAAGTAVKTATETAVGPVLGGVAGAAAGAFTESVLGPGDAADDGAGSETATAQPSAPRLLVTASALHDFVAEMAAALGVRDSLYPTGVRVRCRAIPIRDDSADQDFLNSHISNDLSHVADAVARDDMGAALRNYLTDESALDTARRVDVRAHPDAVIAGVEPQHVPAARWPGDPGKPLVLSQQFAVNRVVSELKDDAGLFSVNGPPGTGKTTLLRDVLSAIVLERADRLAELASPSEGFTERLELVPVGPKKIPTPVHGVSCALSGFEIVLATATNDAAKNVTAEVPGIDAVRGYTDEALDADYFTDLASHVLDAEAWGLVAATLGSLKYRNTFAKRFWWGNYRTSRNQDSQDAEPSGAVGMYQQLKESAHDPDAVDDWDTAVAEFRRAREEVERLAQTRQHAADAITAESKCRRRWDEAKRAFADADALCALVRKDLATSDAEAKHADRVFRDTDDDYESHLRHRPGLWVTLATWFRAPREWQAKHEGLEEARDAAKKKLRDAEGTQERLQQRLSAKLTELQKAEDARAAASYELDLAQGKVTQARDRWPGHVPIPDDFSGDDEFQKCAPWSDEEYVTARNRLFLKALRLHRAFILHSSNRIRSNLSVMTEILQGNAKPSSAARLAAWQSLFLVVPMISTTFASLPRLFNGLGRESLGWLLVDEAGQATPQQVVGGMWRCQRAVVVGDPQQLEPIVTLPTSAQHALRRHHQVDEQWTPETTSAQGVADRLTRHGTALPLQDSDEQVWVGAPLRVHRRCDRPMFEVSNDIAYGGTLMVYGTQHTGQFPDENRWIDVRSQISTGHWVGDEGNALTDLFEQLVAQEVDLDDVRVISPFRDVVRGAKNRLSAHVGPEFAKRNVGTVHTVQGKESDVIVLVLGSAPKSPGARLWAADRPNLLNVAVSRAKRRFYVVGNRQLWKDLRFFDRLAASLPVHEWR</sequence>
<evidence type="ECO:0000256" key="7">
    <source>
        <dbReference type="SAM" id="MobiDB-lite"/>
    </source>
</evidence>
<evidence type="ECO:0000313" key="10">
    <source>
        <dbReference type="EMBL" id="TWG07608.1"/>
    </source>
</evidence>
<feature type="coiled-coil region" evidence="6">
    <location>
        <begin position="691"/>
        <end position="732"/>
    </location>
</feature>
<dbReference type="InterPro" id="IPR041679">
    <property type="entry name" value="DNA2/NAM7-like_C"/>
</dbReference>
<dbReference type="InterPro" id="IPR041677">
    <property type="entry name" value="DNA2/NAM7_AAA_11"/>
</dbReference>
<keyword evidence="3" id="KW-0378">Hydrolase</keyword>
<dbReference type="GO" id="GO:0043139">
    <property type="term" value="F:5'-3' DNA helicase activity"/>
    <property type="evidence" value="ECO:0007669"/>
    <property type="project" value="TreeGrafter"/>
</dbReference>
<feature type="domain" description="DNA2/NAM7 helicase helicase" evidence="8">
    <location>
        <begin position="739"/>
        <end position="901"/>
    </location>
</feature>
<dbReference type="Pfam" id="PF13086">
    <property type="entry name" value="AAA_11"/>
    <property type="match status" value="1"/>
</dbReference>
<keyword evidence="6" id="KW-0175">Coiled coil</keyword>
<evidence type="ECO:0000259" key="9">
    <source>
        <dbReference type="Pfam" id="PF13087"/>
    </source>
</evidence>
<feature type="compositionally biased region" description="Basic and acidic residues" evidence="7">
    <location>
        <begin position="155"/>
        <end position="175"/>
    </location>
</feature>
<keyword evidence="2" id="KW-0547">Nucleotide-binding</keyword>
<dbReference type="CDD" id="cd18808">
    <property type="entry name" value="SF1_C_Upf1"/>
    <property type="match status" value="1"/>
</dbReference>
<dbReference type="Gene3D" id="3.40.50.300">
    <property type="entry name" value="P-loop containing nucleotide triphosphate hydrolases"/>
    <property type="match status" value="2"/>
</dbReference>
<evidence type="ECO:0000256" key="3">
    <source>
        <dbReference type="ARBA" id="ARBA00022801"/>
    </source>
</evidence>
<comment type="similarity">
    <text evidence="1">Belongs to the DNA2/NAM7 helicase family.</text>
</comment>
<evidence type="ECO:0000313" key="11">
    <source>
        <dbReference type="Proteomes" id="UP000316184"/>
    </source>
</evidence>
<protein>
    <submittedName>
        <fullName evidence="10">AAA domain-containing protein</fullName>
    </submittedName>
</protein>
<dbReference type="InterPro" id="IPR050534">
    <property type="entry name" value="Coronavir_polyprotein_1ab"/>
</dbReference>
<dbReference type="InterPro" id="IPR027417">
    <property type="entry name" value="P-loop_NTPase"/>
</dbReference>
<dbReference type="EMBL" id="VIWX01000001">
    <property type="protein sequence ID" value="TWG07608.1"/>
    <property type="molecule type" value="Genomic_DNA"/>
</dbReference>
<feature type="domain" description="DNA2/NAM7 helicase-like C-terminal" evidence="9">
    <location>
        <begin position="1011"/>
        <end position="1119"/>
    </location>
</feature>
<dbReference type="GO" id="GO:0005524">
    <property type="term" value="F:ATP binding"/>
    <property type="evidence" value="ECO:0007669"/>
    <property type="project" value="UniProtKB-KW"/>
</dbReference>
<accession>A0A561V7N3</accession>